<protein>
    <recommendedName>
        <fullName evidence="3 11">Transcription elongation factor SPT5</fullName>
    </recommendedName>
</protein>
<sequence>MINGSVILDAPSGSGGGSPPGSPGSIGSGPGSPGSYAGSPAHSASEDEDDDSEEEVGRRRNNKRKDSWNEEEEDEEEKRYRKKKAKVSGFIIDEAEVDDEGDEDDEGDWEEGAEDLIDKKSTYEGPSARDIEGKRRLEQMWSQKEDEIEEYYRKKYAETSTADRYGEGENMSDEITQQGLLPGVKDPNLWVVKCRMGEEKATAIALMRKMVAYQFTDEPLAIKSVVAKEGLKGYIYIEAFKQTHVKQAINGIGNLRIGQWNQQMVPVKEMTDVMRVVKDTVNLKPKAWVRLKRGIYKDDLAQVDYVDPVQNIVFLKTIPRIDYTRMRGALRGTGDAEKRKRKRRPAQKLFDVDSIRAIGGEVSSDGDFLIFEGNKYSRKGFLYKNFVMSAIVAEGVKPTLSELEKFEDQPDNMEMELIPRSGGSGEVTHSFIPGDNVEVAEGELINLQGKVISVDGNKIIMMPKHEDLKDPLEFPAHELKKFFKMGDHVKVIAGRYEGDTGLIVRVEDSMVVLFSDLTMHELKVLPRDLQLCADMATGVDTLGQFQFGDLVQLDAQTVGVIVRLEKEHFQVLSMHNKVIHVKHQAVTKKKENRSAVALDTESNNIQVKDIVKVVDGPHSGRQGEIKHLYRHFAFLHSRLMTENGGIFVCKTRHVSLAGGSKQSSGLTPGGFAPMSPRLSSPSHPGSGGAPAGGAGGAGRGRDRRDREFIGRTVRIIQGPFKGYIGIVKDATESTARVELHSSCKTINVDKARLADVAGGRRPGSSSTYAGRTPMGDGGRTPMQGGATPMYGSRTPMYGSQTPLHDGSRTPHYGGGSTPAHDGSRTPGGAWDPTNANTPSRNSEYDYNFDDAAPSPSGYGTPETENPATPGYAAVDTPSPSGPYTPQTPSAYSPYGQPSPSPSGYQGTPSPAGYTGTPSPQGYAGTPSPSGPYGQSPSPLGYGSPLTPGAPLTPQTPGAGMEHGGSDWHTTEIEIKIKETHEDPGLIHQIGVIRSISGGMCSVFITSEDRVVNVGAEHIQPVIPEKGDKVKVIQGEDRESTGQLLSIDSQEGVVKMENGSLKMLPLSYLCRMPAE</sequence>
<feature type="compositionally biased region" description="Gly residues" evidence="12">
    <location>
        <begin position="685"/>
        <end position="698"/>
    </location>
</feature>
<keyword evidence="4" id="KW-0678">Repressor</keyword>
<feature type="compositionally biased region" description="Low complexity" evidence="12">
    <location>
        <begin position="33"/>
        <end position="43"/>
    </location>
</feature>
<feature type="domain" description="Spt5 C-terminal" evidence="15">
    <location>
        <begin position="777"/>
        <end position="919"/>
    </location>
</feature>
<dbReference type="InterPro" id="IPR014722">
    <property type="entry name" value="Rib_uL2_dom2"/>
</dbReference>
<dbReference type="SMART" id="SM01104">
    <property type="entry name" value="CTD"/>
    <property type="match status" value="1"/>
</dbReference>
<feature type="domain" description="KOW" evidence="14">
    <location>
        <begin position="604"/>
        <end position="631"/>
    </location>
</feature>
<evidence type="ECO:0000256" key="5">
    <source>
        <dbReference type="ARBA" id="ARBA00022553"/>
    </source>
</evidence>
<dbReference type="InterPro" id="IPR022581">
    <property type="entry name" value="Spt5_N"/>
</dbReference>
<dbReference type="InterPro" id="IPR005824">
    <property type="entry name" value="KOW"/>
</dbReference>
<evidence type="ECO:0000256" key="12">
    <source>
        <dbReference type="SAM" id="MobiDB-lite"/>
    </source>
</evidence>
<evidence type="ECO:0000256" key="1">
    <source>
        <dbReference type="ARBA" id="ARBA00004123"/>
    </source>
</evidence>
<feature type="compositionally biased region" description="Acidic residues" evidence="12">
    <location>
        <begin position="93"/>
        <end position="115"/>
    </location>
</feature>
<dbReference type="PANTHER" id="PTHR11125">
    <property type="entry name" value="SUPPRESSOR OF TY 5"/>
    <property type="match status" value="1"/>
</dbReference>
<feature type="region of interest" description="Disordered" evidence="12">
    <location>
        <begin position="757"/>
        <end position="965"/>
    </location>
</feature>
<comment type="similarity">
    <text evidence="2 11">Belongs to the SPT5 family.</text>
</comment>
<evidence type="ECO:0000259" key="15">
    <source>
        <dbReference type="SMART" id="SM01104"/>
    </source>
</evidence>
<dbReference type="FunFam" id="2.30.30.30:FF:000013">
    <property type="entry name" value="Transcription elongation factor SPT5"/>
    <property type="match status" value="1"/>
</dbReference>
<dbReference type="Pfam" id="PF11942">
    <property type="entry name" value="Spt5_N"/>
    <property type="match status" value="1"/>
</dbReference>
<dbReference type="InterPro" id="IPR041973">
    <property type="entry name" value="KOW_Spt5_1"/>
</dbReference>
<keyword evidence="5" id="KW-0597">Phosphoprotein</keyword>
<dbReference type="Pfam" id="PF23284">
    <property type="entry name" value="KOW2_Spt5"/>
    <property type="match status" value="1"/>
</dbReference>
<evidence type="ECO:0000256" key="10">
    <source>
        <dbReference type="ARBA" id="ARBA00023242"/>
    </source>
</evidence>
<evidence type="ECO:0000259" key="14">
    <source>
        <dbReference type="SMART" id="SM00739"/>
    </source>
</evidence>
<dbReference type="InterPro" id="IPR008991">
    <property type="entry name" value="Translation_prot_SH3-like_sf"/>
</dbReference>
<dbReference type="FunFam" id="3.30.70.940:FF:000003">
    <property type="entry name" value="Transcription elongation factor SPT5"/>
    <property type="match status" value="1"/>
</dbReference>
<dbReference type="CDD" id="cd06084">
    <property type="entry name" value="KOW_Spt5_4"/>
    <property type="match status" value="1"/>
</dbReference>
<name>A0A8S4NZ86_OWEFU</name>
<dbReference type="InterPro" id="IPR024945">
    <property type="entry name" value="Spt5_C_dom"/>
</dbReference>
<dbReference type="Pfam" id="PF23291">
    <property type="entry name" value="KOW4_SPT5"/>
    <property type="match status" value="1"/>
</dbReference>
<feature type="compositionally biased region" description="Low complexity" evidence="12">
    <location>
        <begin position="675"/>
        <end position="684"/>
    </location>
</feature>
<feature type="domain" description="KOW" evidence="14">
    <location>
        <begin position="1022"/>
        <end position="1049"/>
    </location>
</feature>
<evidence type="ECO:0000313" key="16">
    <source>
        <dbReference type="EMBL" id="CAH1787388.1"/>
    </source>
</evidence>
<dbReference type="GO" id="GO:0006357">
    <property type="term" value="P:regulation of transcription by RNA polymerase II"/>
    <property type="evidence" value="ECO:0007669"/>
    <property type="project" value="InterPro"/>
</dbReference>
<dbReference type="GO" id="GO:0003729">
    <property type="term" value="F:mRNA binding"/>
    <property type="evidence" value="ECO:0007669"/>
    <property type="project" value="TreeGrafter"/>
</dbReference>
<dbReference type="InterPro" id="IPR041977">
    <property type="entry name" value="KOW_Spt5_4"/>
</dbReference>
<feature type="region of interest" description="Disordered" evidence="12">
    <location>
        <begin position="658"/>
        <end position="709"/>
    </location>
</feature>
<dbReference type="EMBL" id="CAIIXF020000006">
    <property type="protein sequence ID" value="CAH1787388.1"/>
    <property type="molecule type" value="Genomic_DNA"/>
</dbReference>
<dbReference type="FunFam" id="2.30.30.30:FF:000017">
    <property type="entry name" value="Transcription elongation factor SPT5"/>
    <property type="match status" value="1"/>
</dbReference>
<accession>A0A8S4NZ86</accession>
<feature type="compositionally biased region" description="Gly residues" evidence="12">
    <location>
        <begin position="13"/>
        <end position="32"/>
    </location>
</feature>
<feature type="domain" description="NusG-like N-terminal" evidence="13">
    <location>
        <begin position="186"/>
        <end position="277"/>
    </location>
</feature>
<feature type="domain" description="KOW" evidence="14">
    <location>
        <begin position="706"/>
        <end position="733"/>
    </location>
</feature>
<dbReference type="Pfam" id="PF00467">
    <property type="entry name" value="KOW"/>
    <property type="match status" value="1"/>
</dbReference>
<dbReference type="AlphaFoldDB" id="A0A8S4NZ86"/>
<keyword evidence="6" id="KW-0677">Repeat</keyword>
<keyword evidence="8" id="KW-0010">Activator</keyword>
<dbReference type="Pfam" id="PF23042">
    <property type="entry name" value="KOW1_SPT5"/>
    <property type="match status" value="1"/>
</dbReference>
<comment type="caution">
    <text evidence="16">The sequence shown here is derived from an EMBL/GenBank/DDBJ whole genome shotgun (WGS) entry which is preliminary data.</text>
</comment>
<dbReference type="InterPro" id="IPR039385">
    <property type="entry name" value="NGN_Euk"/>
</dbReference>
<dbReference type="CDD" id="cd09888">
    <property type="entry name" value="NGN_Euk"/>
    <property type="match status" value="1"/>
</dbReference>
<dbReference type="GO" id="GO:0032044">
    <property type="term" value="C:DSIF complex"/>
    <property type="evidence" value="ECO:0007669"/>
    <property type="project" value="TreeGrafter"/>
</dbReference>
<keyword evidence="7" id="KW-0805">Transcription regulation</keyword>
<evidence type="ECO:0000256" key="2">
    <source>
        <dbReference type="ARBA" id="ARBA00006956"/>
    </source>
</evidence>
<feature type="domain" description="KOW" evidence="14">
    <location>
        <begin position="282"/>
        <end position="309"/>
    </location>
</feature>
<dbReference type="CDD" id="cd06082">
    <property type="entry name" value="KOW_Spt5_2"/>
    <property type="match status" value="1"/>
</dbReference>
<proteinExistence type="inferred from homology"/>
<dbReference type="InterPro" id="IPR039659">
    <property type="entry name" value="SPT5"/>
</dbReference>
<dbReference type="InterPro" id="IPR006645">
    <property type="entry name" value="NGN-like_dom"/>
</dbReference>
<dbReference type="InterPro" id="IPR057936">
    <property type="entry name" value="KOWx_Spt5"/>
</dbReference>
<dbReference type="SMART" id="SM00739">
    <property type="entry name" value="KOW"/>
    <property type="match status" value="6"/>
</dbReference>
<dbReference type="Pfam" id="PF23288">
    <property type="entry name" value="KOW6_SPT5"/>
    <property type="match status" value="1"/>
</dbReference>
<dbReference type="Pfam" id="PF03439">
    <property type="entry name" value="Spt5-NGN"/>
    <property type="match status" value="1"/>
</dbReference>
<evidence type="ECO:0000259" key="13">
    <source>
        <dbReference type="SMART" id="SM00738"/>
    </source>
</evidence>
<evidence type="ECO:0000256" key="6">
    <source>
        <dbReference type="ARBA" id="ARBA00022737"/>
    </source>
</evidence>
<evidence type="ECO:0000313" key="17">
    <source>
        <dbReference type="Proteomes" id="UP000749559"/>
    </source>
</evidence>
<feature type="compositionally biased region" description="Low complexity" evidence="12">
    <location>
        <begin position="924"/>
        <end position="948"/>
    </location>
</feature>
<evidence type="ECO:0000256" key="8">
    <source>
        <dbReference type="ARBA" id="ARBA00023159"/>
    </source>
</evidence>
<evidence type="ECO:0000256" key="7">
    <source>
        <dbReference type="ARBA" id="ARBA00023015"/>
    </source>
</evidence>
<feature type="compositionally biased region" description="Low complexity" evidence="12">
    <location>
        <begin position="888"/>
        <end position="910"/>
    </location>
</feature>
<keyword evidence="9 11" id="KW-0804">Transcription</keyword>
<evidence type="ECO:0000256" key="9">
    <source>
        <dbReference type="ARBA" id="ARBA00023163"/>
    </source>
</evidence>
<dbReference type="Pfam" id="PF23290">
    <property type="entry name" value="KOW5_SPT5"/>
    <property type="match status" value="1"/>
</dbReference>
<dbReference type="Gene3D" id="2.30.30.30">
    <property type="match status" value="3"/>
</dbReference>
<dbReference type="OrthoDB" id="28901at2759"/>
<gene>
    <name evidence="16" type="ORF">OFUS_LOCUS13101</name>
</gene>
<dbReference type="PIRSF" id="PIRSF036945">
    <property type="entry name" value="Spt5"/>
    <property type="match status" value="1"/>
</dbReference>
<dbReference type="InterPro" id="IPR041980">
    <property type="entry name" value="KOW_Spt5_6_metazoa"/>
</dbReference>
<dbReference type="InterPro" id="IPR017071">
    <property type="entry name" value="TF_Spt5_eukaryote"/>
</dbReference>
<dbReference type="Gene3D" id="3.30.70.940">
    <property type="entry name" value="NusG, N-terminal domain"/>
    <property type="match status" value="1"/>
</dbReference>
<dbReference type="InterPro" id="IPR041976">
    <property type="entry name" value="KOW_Spt5_3"/>
</dbReference>
<dbReference type="FunFam" id="2.30.30.30:FF:000016">
    <property type="entry name" value="Transcription elongation factor SPT5"/>
    <property type="match status" value="1"/>
</dbReference>
<dbReference type="SUPFAM" id="SSF50104">
    <property type="entry name" value="Translation proteins SH3-like domain"/>
    <property type="match status" value="2"/>
</dbReference>
<dbReference type="InterPro" id="IPR041975">
    <property type="entry name" value="KOW_Spt5_2"/>
</dbReference>
<dbReference type="InterPro" id="IPR036735">
    <property type="entry name" value="NGN_dom_sf"/>
</dbReference>
<dbReference type="Pfam" id="PF23287">
    <property type="entry name" value="KOW7_SPT5"/>
    <property type="match status" value="1"/>
</dbReference>
<evidence type="ECO:0000256" key="3">
    <source>
        <dbReference type="ARBA" id="ARBA00020181"/>
    </source>
</evidence>
<feature type="compositionally biased region" description="Basic and acidic residues" evidence="12">
    <location>
        <begin position="699"/>
        <end position="709"/>
    </location>
</feature>
<feature type="domain" description="KOW" evidence="14">
    <location>
        <begin position="482"/>
        <end position="509"/>
    </location>
</feature>
<dbReference type="CDD" id="cd06085">
    <property type="entry name" value="KOW_Spt5_5"/>
    <property type="match status" value="1"/>
</dbReference>
<comment type="subcellular location">
    <subcellularLocation>
        <location evidence="1 11">Nucleus</location>
    </subcellularLocation>
</comment>
<dbReference type="Pfam" id="PF23037">
    <property type="entry name" value="KOWx_SPT5"/>
    <property type="match status" value="1"/>
</dbReference>
<dbReference type="InterPro" id="IPR005100">
    <property type="entry name" value="NGN-domain"/>
</dbReference>
<feature type="domain" description="KOW" evidence="14">
    <location>
        <begin position="430"/>
        <end position="457"/>
    </location>
</feature>
<dbReference type="Proteomes" id="UP000749559">
    <property type="component" value="Unassembled WGS sequence"/>
</dbReference>
<keyword evidence="10 11" id="KW-0539">Nucleus</keyword>
<feature type="region of interest" description="Disordered" evidence="12">
    <location>
        <begin position="1"/>
        <end position="127"/>
    </location>
</feature>
<evidence type="ECO:0000256" key="11">
    <source>
        <dbReference type="PIRNR" id="PIRNR036945"/>
    </source>
</evidence>
<dbReference type="CDD" id="cd06086">
    <property type="entry name" value="KOW_Spt5_6"/>
    <property type="match status" value="1"/>
</dbReference>
<dbReference type="PANTHER" id="PTHR11125:SF7">
    <property type="entry name" value="TRANSCRIPTION ELONGATION FACTOR SPT5"/>
    <property type="match status" value="1"/>
</dbReference>
<feature type="compositionally biased region" description="Polar residues" evidence="12">
    <location>
        <begin position="877"/>
        <end position="887"/>
    </location>
</feature>
<dbReference type="GO" id="GO:0032784">
    <property type="term" value="P:regulation of DNA-templated transcription elongation"/>
    <property type="evidence" value="ECO:0007669"/>
    <property type="project" value="InterPro"/>
</dbReference>
<keyword evidence="17" id="KW-1185">Reference proteome</keyword>
<dbReference type="CDD" id="cd06083">
    <property type="entry name" value="KOW_Spt5_3"/>
    <property type="match status" value="1"/>
</dbReference>
<dbReference type="SMART" id="SM00738">
    <property type="entry name" value="NGN"/>
    <property type="match status" value="1"/>
</dbReference>
<evidence type="ECO:0000256" key="4">
    <source>
        <dbReference type="ARBA" id="ARBA00022491"/>
    </source>
</evidence>
<dbReference type="CDD" id="cd06081">
    <property type="entry name" value="KOW_Spt5_1"/>
    <property type="match status" value="1"/>
</dbReference>
<reference evidence="16" key="1">
    <citation type="submission" date="2022-03" db="EMBL/GenBank/DDBJ databases">
        <authorList>
            <person name="Martin C."/>
        </authorList>
    </citation>
    <scope>NUCLEOTIDE SEQUENCE</scope>
</reference>
<dbReference type="GO" id="GO:0006368">
    <property type="term" value="P:transcription elongation by RNA polymerase II"/>
    <property type="evidence" value="ECO:0007669"/>
    <property type="project" value="TreeGrafter"/>
</dbReference>
<feature type="compositionally biased region" description="Basic and acidic residues" evidence="12">
    <location>
        <begin position="116"/>
        <end position="127"/>
    </location>
</feature>
<organism evidence="16 17">
    <name type="scientific">Owenia fusiformis</name>
    <name type="common">Polychaete worm</name>
    <dbReference type="NCBI Taxonomy" id="6347"/>
    <lineage>
        <taxon>Eukaryota</taxon>
        <taxon>Metazoa</taxon>
        <taxon>Spiralia</taxon>
        <taxon>Lophotrochozoa</taxon>
        <taxon>Annelida</taxon>
        <taxon>Polychaeta</taxon>
        <taxon>Sedentaria</taxon>
        <taxon>Canalipalpata</taxon>
        <taxon>Sabellida</taxon>
        <taxon>Oweniida</taxon>
        <taxon>Oweniidae</taxon>
        <taxon>Owenia</taxon>
    </lineage>
</organism>
<dbReference type="InterPro" id="IPR057934">
    <property type="entry name" value="KOW_Spt5_7"/>
</dbReference>
<dbReference type="InterPro" id="IPR041978">
    <property type="entry name" value="KOW_Spt5_5"/>
</dbReference>